<feature type="region of interest" description="Disordered" evidence="1">
    <location>
        <begin position="1"/>
        <end position="67"/>
    </location>
</feature>
<evidence type="ECO:0000313" key="2">
    <source>
        <dbReference type="EMBL" id="KAJ7190973.1"/>
    </source>
</evidence>
<evidence type="ECO:0000313" key="3">
    <source>
        <dbReference type="Proteomes" id="UP001219525"/>
    </source>
</evidence>
<gene>
    <name evidence="2" type="ORF">GGX14DRAFT_579322</name>
</gene>
<feature type="compositionally biased region" description="Polar residues" evidence="1">
    <location>
        <begin position="56"/>
        <end position="67"/>
    </location>
</feature>
<comment type="caution">
    <text evidence="2">The sequence shown here is derived from an EMBL/GenBank/DDBJ whole genome shotgun (WGS) entry which is preliminary data.</text>
</comment>
<feature type="compositionally biased region" description="Low complexity" evidence="1">
    <location>
        <begin position="38"/>
        <end position="55"/>
    </location>
</feature>
<proteinExistence type="predicted"/>
<dbReference type="Proteomes" id="UP001219525">
    <property type="component" value="Unassembled WGS sequence"/>
</dbReference>
<reference evidence="2" key="1">
    <citation type="submission" date="2023-03" db="EMBL/GenBank/DDBJ databases">
        <title>Massive genome expansion in bonnet fungi (Mycena s.s.) driven by repeated elements and novel gene families across ecological guilds.</title>
        <authorList>
            <consortium name="Lawrence Berkeley National Laboratory"/>
            <person name="Harder C.B."/>
            <person name="Miyauchi S."/>
            <person name="Viragh M."/>
            <person name="Kuo A."/>
            <person name="Thoen E."/>
            <person name="Andreopoulos B."/>
            <person name="Lu D."/>
            <person name="Skrede I."/>
            <person name="Drula E."/>
            <person name="Henrissat B."/>
            <person name="Morin E."/>
            <person name="Kohler A."/>
            <person name="Barry K."/>
            <person name="LaButti K."/>
            <person name="Morin E."/>
            <person name="Salamov A."/>
            <person name="Lipzen A."/>
            <person name="Mereny Z."/>
            <person name="Hegedus B."/>
            <person name="Baldrian P."/>
            <person name="Stursova M."/>
            <person name="Weitz H."/>
            <person name="Taylor A."/>
            <person name="Grigoriev I.V."/>
            <person name="Nagy L.G."/>
            <person name="Martin F."/>
            <person name="Kauserud H."/>
        </authorList>
    </citation>
    <scope>NUCLEOTIDE SEQUENCE</scope>
    <source>
        <strain evidence="2">9144</strain>
    </source>
</reference>
<evidence type="ECO:0000256" key="1">
    <source>
        <dbReference type="SAM" id="MobiDB-lite"/>
    </source>
</evidence>
<dbReference type="EMBL" id="JARJCW010000139">
    <property type="protein sequence ID" value="KAJ7190973.1"/>
    <property type="molecule type" value="Genomic_DNA"/>
</dbReference>
<organism evidence="2 3">
    <name type="scientific">Mycena pura</name>
    <dbReference type="NCBI Taxonomy" id="153505"/>
    <lineage>
        <taxon>Eukaryota</taxon>
        <taxon>Fungi</taxon>
        <taxon>Dikarya</taxon>
        <taxon>Basidiomycota</taxon>
        <taxon>Agaricomycotina</taxon>
        <taxon>Agaricomycetes</taxon>
        <taxon>Agaricomycetidae</taxon>
        <taxon>Agaricales</taxon>
        <taxon>Marasmiineae</taxon>
        <taxon>Mycenaceae</taxon>
        <taxon>Mycena</taxon>
    </lineage>
</organism>
<dbReference type="AlphaFoldDB" id="A0AAD6URX2"/>
<protein>
    <submittedName>
        <fullName evidence="2">Uncharacterized protein</fullName>
    </submittedName>
</protein>
<keyword evidence="3" id="KW-1185">Reference proteome</keyword>
<name>A0AAD6URX2_9AGAR</name>
<accession>A0AAD6URX2</accession>
<sequence>MAAPGSHVSLGSWDDCPARARRSACAQPASARPPPNAHAPAAYTGVDTPVTTTNTFSNEFSLSTEPE</sequence>